<sequence>MDSSAIVSKPVFYAKCVWPAGPTKKQNWPFKESLIYYISTNPSSAKFYQKTIQSCKYFFEKNSVLVVSKLKACKDNANSLICSYTIDECKKNKGKCCVKIDTAKVSSKIWITDKLSVKYGSKNFTSVLCSKLYRCEIDRLEICDKLIMFDDLQLLTSSVKDITLWDNKITFNDGKPVMLDKIIESSPIVTEFVYKFGNDDSTVNASLKNIMKLENLGKIEYFGLDNLPESLSIEDISAVFKVG</sequence>
<accession>A0A914PG11</accession>
<proteinExistence type="predicted"/>
<protein>
    <submittedName>
        <fullName evidence="2">LRR containing protein</fullName>
    </submittedName>
</protein>
<evidence type="ECO:0000313" key="2">
    <source>
        <dbReference type="WBParaSite" id="PDA_v2.g13711.t1"/>
    </source>
</evidence>
<dbReference type="AlphaFoldDB" id="A0A914PG11"/>
<name>A0A914PG11_9BILA</name>
<reference evidence="2" key="1">
    <citation type="submission" date="2022-11" db="UniProtKB">
        <authorList>
            <consortium name="WormBaseParasite"/>
        </authorList>
    </citation>
    <scope>IDENTIFICATION</scope>
</reference>
<dbReference type="Proteomes" id="UP000887578">
    <property type="component" value="Unplaced"/>
</dbReference>
<keyword evidence="1" id="KW-1185">Reference proteome</keyword>
<evidence type="ECO:0000313" key="1">
    <source>
        <dbReference type="Proteomes" id="UP000887578"/>
    </source>
</evidence>
<dbReference type="WBParaSite" id="PDA_v2.g13711.t1">
    <property type="protein sequence ID" value="PDA_v2.g13711.t1"/>
    <property type="gene ID" value="PDA_v2.g13711"/>
</dbReference>
<organism evidence="1 2">
    <name type="scientific">Panagrolaimus davidi</name>
    <dbReference type="NCBI Taxonomy" id="227884"/>
    <lineage>
        <taxon>Eukaryota</taxon>
        <taxon>Metazoa</taxon>
        <taxon>Ecdysozoa</taxon>
        <taxon>Nematoda</taxon>
        <taxon>Chromadorea</taxon>
        <taxon>Rhabditida</taxon>
        <taxon>Tylenchina</taxon>
        <taxon>Panagrolaimomorpha</taxon>
        <taxon>Panagrolaimoidea</taxon>
        <taxon>Panagrolaimidae</taxon>
        <taxon>Panagrolaimus</taxon>
    </lineage>
</organism>